<keyword evidence="3" id="KW-1185">Reference proteome</keyword>
<comment type="caution">
    <text evidence="2">The sequence shown here is derived from an EMBL/GenBank/DDBJ whole genome shotgun (WGS) entry which is preliminary data.</text>
</comment>
<reference evidence="2 3" key="1">
    <citation type="submission" date="2016-10" db="EMBL/GenBank/DDBJ databases">
        <title>Arsenicibacter rosenii gen. nov., sp. nov., an efficient arsenic-methylating bacterium isolated from an arsenic-contaminated paddy soil.</title>
        <authorList>
            <person name="Huang K."/>
        </authorList>
    </citation>
    <scope>NUCLEOTIDE SEQUENCE [LARGE SCALE GENOMIC DNA]</scope>
    <source>
        <strain evidence="2 3">SM-1</strain>
    </source>
</reference>
<feature type="signal peptide" evidence="1">
    <location>
        <begin position="1"/>
        <end position="18"/>
    </location>
</feature>
<feature type="chain" id="PRO_5010280631" evidence="1">
    <location>
        <begin position="19"/>
        <end position="76"/>
    </location>
</feature>
<evidence type="ECO:0000313" key="2">
    <source>
        <dbReference type="EMBL" id="OIN59143.1"/>
    </source>
</evidence>
<gene>
    <name evidence="2" type="ORF">BLX24_09085</name>
</gene>
<accession>A0A1S2VK86</accession>
<name>A0A1S2VK86_9BACT</name>
<dbReference type="RefSeq" id="WP_071502827.1">
    <property type="nucleotide sequence ID" value="NZ_MORL01000004.1"/>
</dbReference>
<organism evidence="2 3">
    <name type="scientific">Arsenicibacter rosenii</name>
    <dbReference type="NCBI Taxonomy" id="1750698"/>
    <lineage>
        <taxon>Bacteria</taxon>
        <taxon>Pseudomonadati</taxon>
        <taxon>Bacteroidota</taxon>
        <taxon>Cytophagia</taxon>
        <taxon>Cytophagales</taxon>
        <taxon>Spirosomataceae</taxon>
        <taxon>Arsenicibacter</taxon>
    </lineage>
</organism>
<dbReference type="OrthoDB" id="145213at2"/>
<protein>
    <submittedName>
        <fullName evidence="2">Uncharacterized protein</fullName>
    </submittedName>
</protein>
<evidence type="ECO:0000256" key="1">
    <source>
        <dbReference type="SAM" id="SignalP"/>
    </source>
</evidence>
<evidence type="ECO:0000313" key="3">
    <source>
        <dbReference type="Proteomes" id="UP000181790"/>
    </source>
</evidence>
<dbReference type="EMBL" id="MORL01000004">
    <property type="protein sequence ID" value="OIN59143.1"/>
    <property type="molecule type" value="Genomic_DNA"/>
</dbReference>
<proteinExistence type="predicted"/>
<dbReference type="Proteomes" id="UP000181790">
    <property type="component" value="Unassembled WGS sequence"/>
</dbReference>
<dbReference type="AlphaFoldDB" id="A0A1S2VK86"/>
<sequence>MKRIFQVLAVCAITPAMAQKTYQTLQVPGRHQFCQIDTGGRRVVLPSGRLVTPAGNGYALPTILSDWPLPPTAGMQ</sequence>
<keyword evidence="1" id="KW-0732">Signal</keyword>